<evidence type="ECO:0000259" key="3">
    <source>
        <dbReference type="Pfam" id="PF05368"/>
    </source>
</evidence>
<dbReference type="GO" id="GO:0016491">
    <property type="term" value="F:oxidoreductase activity"/>
    <property type="evidence" value="ECO:0007669"/>
    <property type="project" value="UniProtKB-KW"/>
</dbReference>
<dbReference type="Gene3D" id="3.40.50.720">
    <property type="entry name" value="NAD(P)-binding Rossmann-like Domain"/>
    <property type="match status" value="1"/>
</dbReference>
<dbReference type="InterPro" id="IPR036291">
    <property type="entry name" value="NAD(P)-bd_dom_sf"/>
</dbReference>
<dbReference type="Pfam" id="PF05368">
    <property type="entry name" value="NmrA"/>
    <property type="match status" value="1"/>
</dbReference>
<reference evidence="4" key="1">
    <citation type="submission" date="2022-09" db="EMBL/GenBank/DDBJ databases">
        <authorList>
            <person name="Yuan C."/>
            <person name="Ke Z."/>
        </authorList>
    </citation>
    <scope>NUCLEOTIDE SEQUENCE</scope>
    <source>
        <strain evidence="4">LB-8</strain>
    </source>
</reference>
<dbReference type="PANTHER" id="PTHR47706:SF9">
    <property type="entry name" value="NMRA-LIKE DOMAIN-CONTAINING PROTEIN-RELATED"/>
    <property type="match status" value="1"/>
</dbReference>
<dbReference type="RefSeq" id="WP_279299249.1">
    <property type="nucleotide sequence ID" value="NZ_JAOTIF010000024.1"/>
</dbReference>
<accession>A0A9X3B9V4</accession>
<dbReference type="Gene3D" id="3.90.25.10">
    <property type="entry name" value="UDP-galactose 4-epimerase, domain 1"/>
    <property type="match status" value="1"/>
</dbReference>
<dbReference type="Proteomes" id="UP001155483">
    <property type="component" value="Unassembled WGS sequence"/>
</dbReference>
<keyword evidence="5" id="KW-1185">Reference proteome</keyword>
<organism evidence="4 5">
    <name type="scientific">Paraflavisolibacter caeni</name>
    <dbReference type="NCBI Taxonomy" id="2982496"/>
    <lineage>
        <taxon>Bacteria</taxon>
        <taxon>Pseudomonadati</taxon>
        <taxon>Bacteroidota</taxon>
        <taxon>Chitinophagia</taxon>
        <taxon>Chitinophagales</taxon>
        <taxon>Chitinophagaceae</taxon>
        <taxon>Paraflavisolibacter</taxon>
    </lineage>
</organism>
<dbReference type="PANTHER" id="PTHR47706">
    <property type="entry name" value="NMRA-LIKE FAMILY PROTEIN"/>
    <property type="match status" value="1"/>
</dbReference>
<dbReference type="AlphaFoldDB" id="A0A9X3B9V4"/>
<name>A0A9X3B9V4_9BACT</name>
<evidence type="ECO:0000256" key="1">
    <source>
        <dbReference type="ARBA" id="ARBA00022857"/>
    </source>
</evidence>
<evidence type="ECO:0000313" key="5">
    <source>
        <dbReference type="Proteomes" id="UP001155483"/>
    </source>
</evidence>
<comment type="caution">
    <text evidence="4">The sequence shown here is derived from an EMBL/GenBank/DDBJ whole genome shotgun (WGS) entry which is preliminary data.</text>
</comment>
<feature type="domain" description="NmrA-like" evidence="3">
    <location>
        <begin position="7"/>
        <end position="230"/>
    </location>
</feature>
<keyword evidence="1" id="KW-0521">NADP</keyword>
<dbReference type="SUPFAM" id="SSF51735">
    <property type="entry name" value="NAD(P)-binding Rossmann-fold domains"/>
    <property type="match status" value="1"/>
</dbReference>
<dbReference type="InterPro" id="IPR008030">
    <property type="entry name" value="NmrA-like"/>
</dbReference>
<keyword evidence="2" id="KW-0560">Oxidoreductase</keyword>
<proteinExistence type="predicted"/>
<sequence>MKKQNQNKAVLLIGSSGKLGGMIARELIKKGVNLRLLLRPGSRKKLAEDIIEASEITENEANAFNNVYSVISAVQGGPETIINDQLRWLQAAKEAGVKRFIPSDYSFNFFNLEEGANINSDWRRSFALQAEDRKGNVEIVHILNGAFLDKDVLFGFLGAFNLEKGEAYLWGNGNEKMEVTTYADTAAYIAEAALDDDSLPDKLFFAGDSLNFHELVKSSEAGLGSAITIRKMGTLEDLNTEISQRMQTHPKNIFAWLPLMYWRAMLNGKGRLEAPMNERYPNVNPIGVTDYLRQTVITE</sequence>
<evidence type="ECO:0000313" key="4">
    <source>
        <dbReference type="EMBL" id="MCU7551811.1"/>
    </source>
</evidence>
<dbReference type="InterPro" id="IPR051609">
    <property type="entry name" value="NmrA/Isoflavone_reductase-like"/>
</dbReference>
<evidence type="ECO:0000256" key="2">
    <source>
        <dbReference type="ARBA" id="ARBA00023002"/>
    </source>
</evidence>
<protein>
    <submittedName>
        <fullName evidence="4">NmrA family NAD(P)-binding protein</fullName>
    </submittedName>
</protein>
<dbReference type="EMBL" id="JAOTIF010000024">
    <property type="protein sequence ID" value="MCU7551811.1"/>
    <property type="molecule type" value="Genomic_DNA"/>
</dbReference>
<reference evidence="4" key="2">
    <citation type="submission" date="2023-04" db="EMBL/GenBank/DDBJ databases">
        <title>Paracnuella aquatica gen. nov., sp. nov., a member of the family Chitinophagaceae isolated from a hot spring.</title>
        <authorList>
            <person name="Wang C."/>
        </authorList>
    </citation>
    <scope>NUCLEOTIDE SEQUENCE</scope>
    <source>
        <strain evidence="4">LB-8</strain>
    </source>
</reference>
<gene>
    <name evidence="4" type="ORF">OCK74_22010</name>
</gene>